<comment type="caution">
    <text evidence="5">The sequence shown here is derived from an EMBL/GenBank/DDBJ whole genome shotgun (WGS) entry which is preliminary data.</text>
</comment>
<dbReference type="EMBL" id="WTYM01000045">
    <property type="protein sequence ID" value="MXO60149.1"/>
    <property type="molecule type" value="Genomic_DNA"/>
</dbReference>
<dbReference type="GO" id="GO:0006974">
    <property type="term" value="P:DNA damage response"/>
    <property type="evidence" value="ECO:0007669"/>
    <property type="project" value="TreeGrafter"/>
</dbReference>
<evidence type="ECO:0000256" key="1">
    <source>
        <dbReference type="ARBA" id="ARBA00010688"/>
    </source>
</evidence>
<gene>
    <name evidence="5" type="ORF">GRI89_11430</name>
</gene>
<accession>A0A6I4SXS7</accession>
<dbReference type="InterPro" id="IPR011611">
    <property type="entry name" value="PfkB_dom"/>
</dbReference>
<comment type="similarity">
    <text evidence="1">Belongs to the carbohydrate kinase PfkB family.</text>
</comment>
<protein>
    <submittedName>
        <fullName evidence="5">Sugar kinase</fullName>
    </submittedName>
</protein>
<reference evidence="5 6" key="1">
    <citation type="submission" date="2019-12" db="EMBL/GenBank/DDBJ databases">
        <title>Genomic-based taxomic classification of the family Erythrobacteraceae.</title>
        <authorList>
            <person name="Xu L."/>
        </authorList>
    </citation>
    <scope>NUCLEOTIDE SEQUENCE [LARGE SCALE GENOMIC DNA]</scope>
    <source>
        <strain evidence="5 6">MCCC 1K01500</strain>
    </source>
</reference>
<dbReference type="GO" id="GO:0019698">
    <property type="term" value="P:D-galacturonate catabolic process"/>
    <property type="evidence" value="ECO:0007669"/>
    <property type="project" value="TreeGrafter"/>
</dbReference>
<dbReference type="SUPFAM" id="SSF53613">
    <property type="entry name" value="Ribokinase-like"/>
    <property type="match status" value="1"/>
</dbReference>
<proteinExistence type="inferred from homology"/>
<evidence type="ECO:0000256" key="2">
    <source>
        <dbReference type="ARBA" id="ARBA00022679"/>
    </source>
</evidence>
<keyword evidence="3 5" id="KW-0418">Kinase</keyword>
<evidence type="ECO:0000313" key="6">
    <source>
        <dbReference type="Proteomes" id="UP000433652"/>
    </source>
</evidence>
<evidence type="ECO:0000259" key="4">
    <source>
        <dbReference type="Pfam" id="PF00294"/>
    </source>
</evidence>
<dbReference type="Proteomes" id="UP000433652">
    <property type="component" value="Unassembled WGS sequence"/>
</dbReference>
<dbReference type="Pfam" id="PF00294">
    <property type="entry name" value="PfkB"/>
    <property type="match status" value="1"/>
</dbReference>
<dbReference type="InterPro" id="IPR002173">
    <property type="entry name" value="Carboh/pur_kinase_PfkB_CS"/>
</dbReference>
<dbReference type="PANTHER" id="PTHR43085">
    <property type="entry name" value="HEXOKINASE FAMILY MEMBER"/>
    <property type="match status" value="1"/>
</dbReference>
<sequence length="312" mass="33535">MLAGRKRIVCVGEAMVELAPRGTAWDVGYGGDTLNQALHLARFGHDVAYFSALGVDPFAPRMLGDWAREGLDTSLVLRDPERATGLYAISIDSQGERRFTYWRSHSAARQLFAHPDVNTAMAQAEVAEVLVYSLISLAILPEYGREALLGLAREVRRRGGKVAFDGNYRASLWQDIGLAQVWRSRAAGEADYGFPTIDDERELSGTEDADEVAALWKAEGCGEVLVKLGGKGCRLPDGEFVPPAMLLKPVDSSGAGDAFSAGYLACRLRDASPLEAALKAHELAGWTVMRGGAIPPRDHAAPYSGSSSASPE</sequence>
<dbReference type="Gene3D" id="3.40.1190.20">
    <property type="match status" value="1"/>
</dbReference>
<dbReference type="GO" id="GO:0008673">
    <property type="term" value="F:2-dehydro-3-deoxygluconokinase activity"/>
    <property type="evidence" value="ECO:0007669"/>
    <property type="project" value="TreeGrafter"/>
</dbReference>
<organism evidence="5 6">
    <name type="scientific">Croceibacterium salegens</name>
    <dbReference type="NCBI Taxonomy" id="1737568"/>
    <lineage>
        <taxon>Bacteria</taxon>
        <taxon>Pseudomonadati</taxon>
        <taxon>Pseudomonadota</taxon>
        <taxon>Alphaproteobacteria</taxon>
        <taxon>Sphingomonadales</taxon>
        <taxon>Erythrobacteraceae</taxon>
        <taxon>Croceibacterium</taxon>
    </lineage>
</organism>
<keyword evidence="2" id="KW-0808">Transferase</keyword>
<dbReference type="CDD" id="cd01166">
    <property type="entry name" value="KdgK"/>
    <property type="match status" value="1"/>
</dbReference>
<dbReference type="RefSeq" id="WP_159795466.1">
    <property type="nucleotide sequence ID" value="NZ_WTYM01000045.1"/>
</dbReference>
<dbReference type="InterPro" id="IPR050306">
    <property type="entry name" value="PfkB_Carbo_kinase"/>
</dbReference>
<feature type="domain" description="Carbohydrate kinase PfkB" evidence="4">
    <location>
        <begin position="6"/>
        <end position="297"/>
    </location>
</feature>
<dbReference type="GO" id="GO:0042840">
    <property type="term" value="P:D-glucuronate catabolic process"/>
    <property type="evidence" value="ECO:0007669"/>
    <property type="project" value="TreeGrafter"/>
</dbReference>
<evidence type="ECO:0000313" key="5">
    <source>
        <dbReference type="EMBL" id="MXO60149.1"/>
    </source>
</evidence>
<dbReference type="OrthoDB" id="9776822at2"/>
<dbReference type="InterPro" id="IPR029056">
    <property type="entry name" value="Ribokinase-like"/>
</dbReference>
<dbReference type="PANTHER" id="PTHR43085:SF15">
    <property type="entry name" value="2-DEHYDRO-3-DEOXYGLUCONOKINASE"/>
    <property type="match status" value="1"/>
</dbReference>
<dbReference type="GO" id="GO:0005829">
    <property type="term" value="C:cytosol"/>
    <property type="evidence" value="ECO:0007669"/>
    <property type="project" value="TreeGrafter"/>
</dbReference>
<keyword evidence="6" id="KW-1185">Reference proteome</keyword>
<name>A0A6I4SXS7_9SPHN</name>
<dbReference type="AlphaFoldDB" id="A0A6I4SXS7"/>
<evidence type="ECO:0000256" key="3">
    <source>
        <dbReference type="ARBA" id="ARBA00022777"/>
    </source>
</evidence>
<dbReference type="PROSITE" id="PS00584">
    <property type="entry name" value="PFKB_KINASES_2"/>
    <property type="match status" value="1"/>
</dbReference>